<evidence type="ECO:0000313" key="1">
    <source>
        <dbReference type="EMBL" id="MBW7468897.1"/>
    </source>
</evidence>
<name>A0ABS7CZE7_9BACT</name>
<evidence type="ECO:0000313" key="2">
    <source>
        <dbReference type="Proteomes" id="UP000813018"/>
    </source>
</evidence>
<dbReference type="Proteomes" id="UP000813018">
    <property type="component" value="Unassembled WGS sequence"/>
</dbReference>
<keyword evidence="2" id="KW-1185">Reference proteome</keyword>
<reference evidence="1 2" key="1">
    <citation type="journal article" date="2016" name="Int. J. Syst. Evol. Microbiol.">
        <title>Pontibacter aydingkolensis sp. nov., isolated from soil of a salt lake.</title>
        <authorList>
            <person name="Osman G."/>
            <person name="Zhang T."/>
            <person name="Lou K."/>
            <person name="Gao Y."/>
            <person name="Chang W."/>
            <person name="Lin Q."/>
            <person name="Yang H.M."/>
            <person name="Huo X.D."/>
            <person name="Wang N."/>
        </authorList>
    </citation>
    <scope>NUCLEOTIDE SEQUENCE [LARGE SCALE GENOMIC DNA]</scope>
    <source>
        <strain evidence="1 2">KACC 19255</strain>
    </source>
</reference>
<dbReference type="EMBL" id="JAHYXK010000021">
    <property type="protein sequence ID" value="MBW7468897.1"/>
    <property type="molecule type" value="Genomic_DNA"/>
</dbReference>
<protein>
    <submittedName>
        <fullName evidence="1">Uncharacterized protein</fullName>
    </submittedName>
</protein>
<sequence>MNAAYLEIAGNGDTYSINYERLFFQQAEFKTGLRIGVGTNLFFLPEEKTTYPIVPIEAIGLMGRREKHFEFGLGYTRRFTDDPELLHDMYFARLGFRYQQPEGGLLVRVALTPFISSESNVRTPGLALVPRFGLSVGRSF</sequence>
<organism evidence="1 2">
    <name type="scientific">Pontibacter aydingkolensis</name>
    <dbReference type="NCBI Taxonomy" id="1911536"/>
    <lineage>
        <taxon>Bacteria</taxon>
        <taxon>Pseudomonadati</taxon>
        <taxon>Bacteroidota</taxon>
        <taxon>Cytophagia</taxon>
        <taxon>Cytophagales</taxon>
        <taxon>Hymenobacteraceae</taxon>
        <taxon>Pontibacter</taxon>
    </lineage>
</organism>
<gene>
    <name evidence="1" type="ORF">K0O23_17610</name>
</gene>
<accession>A0ABS7CZE7</accession>
<comment type="caution">
    <text evidence="1">The sequence shown here is derived from an EMBL/GenBank/DDBJ whole genome shotgun (WGS) entry which is preliminary data.</text>
</comment>
<proteinExistence type="predicted"/>